<keyword evidence="2" id="KW-1185">Reference proteome</keyword>
<reference evidence="1 2" key="1">
    <citation type="submission" date="2018-09" db="EMBL/GenBank/DDBJ databases">
        <title>Gemmobacter lutimaris sp. nov., a marine bacterium isolated from tidal flat.</title>
        <authorList>
            <person name="Lee D.W."/>
            <person name="Yoo Y."/>
            <person name="Kim J.-J."/>
            <person name="Kim B.S."/>
        </authorList>
    </citation>
    <scope>NUCLEOTIDE SEQUENCE [LARGE SCALE GENOMIC DNA]</scope>
    <source>
        <strain evidence="1 2">YJ-T1-11</strain>
    </source>
</reference>
<evidence type="ECO:0000313" key="2">
    <source>
        <dbReference type="Proteomes" id="UP000266649"/>
    </source>
</evidence>
<gene>
    <name evidence="1" type="ORF">D2N39_13180</name>
</gene>
<proteinExistence type="predicted"/>
<evidence type="ECO:0000313" key="1">
    <source>
        <dbReference type="EMBL" id="RID91206.1"/>
    </source>
</evidence>
<name>A0A398BVG3_9RHOB</name>
<dbReference type="EMBL" id="QXXQ01000007">
    <property type="protein sequence ID" value="RID91206.1"/>
    <property type="molecule type" value="Genomic_DNA"/>
</dbReference>
<protein>
    <submittedName>
        <fullName evidence="1">DUF2059 domain-containing protein</fullName>
    </submittedName>
</protein>
<dbReference type="AlphaFoldDB" id="A0A398BVG3"/>
<comment type="caution">
    <text evidence="1">The sequence shown here is derived from an EMBL/GenBank/DDBJ whole genome shotgun (WGS) entry which is preliminary data.</text>
</comment>
<accession>A0A398BVG3</accession>
<dbReference type="Proteomes" id="UP000266649">
    <property type="component" value="Unassembled WGS sequence"/>
</dbReference>
<sequence>MGAKSFGVGRWLRAITRRCGRASWQRRGQGLALVSVPVKGVRMLKLWPVTKCGGPAGLLALMLALGQTPQALAEGAGAAVEQAVPAEIGALLQTLHIDGLIGVMQAEGLDYGMALREEMLPDKTPAAWMAVVGHIYDTGRMRREFETALARELSGAPEVIAAAQAFFGDARGQKILSLEIEARHALLDDKVEEAAQAAVARMEAEGAPRLEALHRFAEANDLIEMNVMGAMNASLAFYRGLNAGGAFGDAMSESDMLAEVWGQEAQVRTETEDWLWPYLSLAYQPLSDEELQAYQRFSETPEGQRLNAAMFAAFDGMFNRISGELGAAAARQMQGEDI</sequence>
<organism evidence="1 2">
    <name type="scientific">Gemmobacter lutimaris</name>
    <dbReference type="NCBI Taxonomy" id="2306023"/>
    <lineage>
        <taxon>Bacteria</taxon>
        <taxon>Pseudomonadati</taxon>
        <taxon>Pseudomonadota</taxon>
        <taxon>Alphaproteobacteria</taxon>
        <taxon>Rhodobacterales</taxon>
        <taxon>Paracoccaceae</taxon>
        <taxon>Gemmobacter</taxon>
    </lineage>
</organism>